<protein>
    <submittedName>
        <fullName evidence="1">Uncharacterized protein</fullName>
    </submittedName>
</protein>
<reference evidence="1 2" key="1">
    <citation type="submission" date="2017-06" db="EMBL/GenBank/DDBJ databases">
        <title>Comparative genomic analysis of Ambrosia Fusariam Clade fungi.</title>
        <authorList>
            <person name="Stajich J.E."/>
            <person name="Carrillo J."/>
            <person name="Kijimoto T."/>
            <person name="Eskalen A."/>
            <person name="O'Donnell K."/>
            <person name="Kasson M."/>
        </authorList>
    </citation>
    <scope>NUCLEOTIDE SEQUENCE [LARGE SCALE GENOMIC DNA]</scope>
    <source>
        <strain evidence="1">UCR3666</strain>
    </source>
</reference>
<dbReference type="EMBL" id="NKUJ01000049">
    <property type="protein sequence ID" value="RMJ16342.1"/>
    <property type="molecule type" value="Genomic_DNA"/>
</dbReference>
<organism evidence="1 2">
    <name type="scientific">Fusarium kuroshium</name>
    <dbReference type="NCBI Taxonomy" id="2010991"/>
    <lineage>
        <taxon>Eukaryota</taxon>
        <taxon>Fungi</taxon>
        <taxon>Dikarya</taxon>
        <taxon>Ascomycota</taxon>
        <taxon>Pezizomycotina</taxon>
        <taxon>Sordariomycetes</taxon>
        <taxon>Hypocreomycetidae</taxon>
        <taxon>Hypocreales</taxon>
        <taxon>Nectriaceae</taxon>
        <taxon>Fusarium</taxon>
        <taxon>Fusarium solani species complex</taxon>
    </lineage>
</organism>
<dbReference type="Proteomes" id="UP000277212">
    <property type="component" value="Unassembled WGS sequence"/>
</dbReference>
<evidence type="ECO:0000313" key="1">
    <source>
        <dbReference type="EMBL" id="RMJ16342.1"/>
    </source>
</evidence>
<gene>
    <name evidence="1" type="ORF">CDV36_003979</name>
</gene>
<proteinExistence type="predicted"/>
<comment type="caution">
    <text evidence="1">The sequence shown here is derived from an EMBL/GenBank/DDBJ whole genome shotgun (WGS) entry which is preliminary data.</text>
</comment>
<accession>A0A3M2SGU5</accession>
<keyword evidence="2" id="KW-1185">Reference proteome</keyword>
<name>A0A3M2SGU5_9HYPO</name>
<dbReference type="AlphaFoldDB" id="A0A3M2SGU5"/>
<evidence type="ECO:0000313" key="2">
    <source>
        <dbReference type="Proteomes" id="UP000277212"/>
    </source>
</evidence>
<sequence>MNGPGPFATTSCITCLAQRLFIGQSTMHSTRGSYPLRTDITIPGTSVSPNAPRTRRLFAIQIMHLQAGYLIPDISQ</sequence>